<name>A0A364V4K7_9CORY</name>
<protein>
    <recommendedName>
        <fullName evidence="10">tRNA dimethylallyltransferase</fullName>
        <ecNumber evidence="10">2.5.1.75</ecNumber>
    </recommendedName>
    <alternativeName>
        <fullName evidence="10">Dimethylallyl diphosphate:tRNA dimethylallyltransferase</fullName>
        <shortName evidence="10">DMAPP:tRNA dimethylallyltransferase</shortName>
        <shortName evidence="10">DMATase</shortName>
    </alternativeName>
    <alternativeName>
        <fullName evidence="10">Isopentenyl-diphosphate:tRNA isopentenyltransferase</fullName>
        <shortName evidence="10">IPP transferase</shortName>
        <shortName evidence="10">IPPT</shortName>
        <shortName evidence="10">IPTase</shortName>
    </alternativeName>
</protein>
<reference evidence="14 15" key="1">
    <citation type="journal article" date="2018" name="Syst. Appl. Microbiol.">
        <title>Corynebacterium heidelbergense sp. nov., isolated from the preen glands of Egyptian geese (Alopochen aegyptiacus).</title>
        <authorList>
            <person name="Braun M.S."/>
            <person name="Wang E."/>
            <person name="Zimmermann S."/>
            <person name="Wink M."/>
        </authorList>
    </citation>
    <scope>NUCLEOTIDE SEQUENCE [LARGE SCALE GENOMIC DNA]</scope>
    <source>
        <strain evidence="14 15">647</strain>
    </source>
</reference>
<evidence type="ECO:0000256" key="6">
    <source>
        <dbReference type="ARBA" id="ARBA00022741"/>
    </source>
</evidence>
<dbReference type="AlphaFoldDB" id="A0A364V4K7"/>
<evidence type="ECO:0000256" key="3">
    <source>
        <dbReference type="ARBA" id="ARBA00005842"/>
    </source>
</evidence>
<evidence type="ECO:0000256" key="5">
    <source>
        <dbReference type="ARBA" id="ARBA00022694"/>
    </source>
</evidence>
<comment type="function">
    <text evidence="2 10 12">Catalyzes the transfer of a dimethylallyl group onto the adenine at position 37 in tRNAs that read codons beginning with uridine, leading to the formation of N6-(dimethylallyl)adenosine (i(6)A).</text>
</comment>
<evidence type="ECO:0000313" key="14">
    <source>
        <dbReference type="EMBL" id="RAV31548.1"/>
    </source>
</evidence>
<evidence type="ECO:0000256" key="1">
    <source>
        <dbReference type="ARBA" id="ARBA00001946"/>
    </source>
</evidence>
<proteinExistence type="inferred from homology"/>
<evidence type="ECO:0000256" key="2">
    <source>
        <dbReference type="ARBA" id="ARBA00003213"/>
    </source>
</evidence>
<evidence type="ECO:0000256" key="9">
    <source>
        <dbReference type="ARBA" id="ARBA00049563"/>
    </source>
</evidence>
<evidence type="ECO:0000256" key="10">
    <source>
        <dbReference type="HAMAP-Rule" id="MF_00185"/>
    </source>
</evidence>
<dbReference type="InterPro" id="IPR018022">
    <property type="entry name" value="IPT"/>
</dbReference>
<evidence type="ECO:0000256" key="7">
    <source>
        <dbReference type="ARBA" id="ARBA00022840"/>
    </source>
</evidence>
<keyword evidence="6 10" id="KW-0547">Nucleotide-binding</keyword>
<feature type="site" description="Interaction with substrate tRNA" evidence="10">
    <location>
        <position position="121"/>
    </location>
</feature>
<feature type="binding site" evidence="10">
    <location>
        <begin position="11"/>
        <end position="16"/>
    </location>
    <ligand>
        <name>substrate</name>
    </ligand>
</feature>
<dbReference type="FunFam" id="1.10.20.140:FF:000001">
    <property type="entry name" value="tRNA dimethylallyltransferase"/>
    <property type="match status" value="1"/>
</dbReference>
<dbReference type="HAMAP" id="MF_00185">
    <property type="entry name" value="IPP_trans"/>
    <property type="match status" value="1"/>
</dbReference>
<dbReference type="InterPro" id="IPR027417">
    <property type="entry name" value="P-loop_NTPase"/>
</dbReference>
<comment type="cofactor">
    <cofactor evidence="1 10">
        <name>Mg(2+)</name>
        <dbReference type="ChEBI" id="CHEBI:18420"/>
    </cofactor>
</comment>
<gene>
    <name evidence="10" type="primary">miaA</name>
    <name evidence="14" type="ORF">DLJ54_07770</name>
</gene>
<dbReference type="Gene3D" id="3.40.50.300">
    <property type="entry name" value="P-loop containing nucleotide triphosphate hydrolases"/>
    <property type="match status" value="1"/>
</dbReference>
<dbReference type="Gene3D" id="1.10.20.140">
    <property type="match status" value="1"/>
</dbReference>
<dbReference type="PANTHER" id="PTHR11088">
    <property type="entry name" value="TRNA DIMETHYLALLYLTRANSFERASE"/>
    <property type="match status" value="1"/>
</dbReference>
<sequence>MPTPIVIVGPTGSGKSEAALAVAEQLGGEVVNADSMQMYRGMDIGTAKLPPAQRRGIPHHLLDVLDVTETASVARYRKQAGEVVDALRRDGTIPVIVGGSMMYIQGLIDDWQFPPTDPEVRQRWMVEQDRVGVEALHDRLAAVDPQAAAVIERRDPRRIVRALEVIELTGKPFSATQPDKNRPPRWNARIIGLQAPATWLSPRLEARVQRMFDAGLLTETRGLVERGLVAQSTAGRAIGYSQALAAIAGTMTVDEAQESTVVGTRRYARRQRSWFRRDPRIRWVEAGAPAAVAAVVQLAAEAQAGGV</sequence>
<feature type="region of interest" description="Interaction with substrate tRNA" evidence="10">
    <location>
        <begin position="34"/>
        <end position="37"/>
    </location>
</feature>
<dbReference type="InterPro" id="IPR039657">
    <property type="entry name" value="Dimethylallyltransferase"/>
</dbReference>
<dbReference type="SUPFAM" id="SSF52540">
    <property type="entry name" value="P-loop containing nucleoside triphosphate hydrolases"/>
    <property type="match status" value="1"/>
</dbReference>
<comment type="subunit">
    <text evidence="10">Monomer.</text>
</comment>
<evidence type="ECO:0000256" key="12">
    <source>
        <dbReference type="RuleBase" id="RU003784"/>
    </source>
</evidence>
<evidence type="ECO:0000256" key="4">
    <source>
        <dbReference type="ARBA" id="ARBA00022679"/>
    </source>
</evidence>
<keyword evidence="5 10" id="KW-0819">tRNA processing</keyword>
<keyword evidence="4 10" id="KW-0808">Transferase</keyword>
<keyword evidence="7 10" id="KW-0067">ATP-binding</keyword>
<dbReference type="GO" id="GO:0005524">
    <property type="term" value="F:ATP binding"/>
    <property type="evidence" value="ECO:0007669"/>
    <property type="project" value="UniProtKB-UniRule"/>
</dbReference>
<accession>A0A364V4K7</accession>
<evidence type="ECO:0000256" key="11">
    <source>
        <dbReference type="RuleBase" id="RU003783"/>
    </source>
</evidence>
<keyword evidence="8 10" id="KW-0460">Magnesium</keyword>
<evidence type="ECO:0000256" key="13">
    <source>
        <dbReference type="RuleBase" id="RU003785"/>
    </source>
</evidence>
<dbReference type="Pfam" id="PF01715">
    <property type="entry name" value="IPPT"/>
    <property type="match status" value="1"/>
</dbReference>
<comment type="similarity">
    <text evidence="3 10 13">Belongs to the IPP transferase family.</text>
</comment>
<feature type="binding site" evidence="10">
    <location>
        <begin position="9"/>
        <end position="16"/>
    </location>
    <ligand>
        <name>ATP</name>
        <dbReference type="ChEBI" id="CHEBI:30616"/>
    </ligand>
</feature>
<evidence type="ECO:0000256" key="8">
    <source>
        <dbReference type="ARBA" id="ARBA00022842"/>
    </source>
</evidence>
<comment type="caution">
    <text evidence="14">The sequence shown here is derived from an EMBL/GenBank/DDBJ whole genome shotgun (WGS) entry which is preliminary data.</text>
</comment>
<feature type="site" description="Interaction with substrate tRNA" evidence="10">
    <location>
        <position position="100"/>
    </location>
</feature>
<dbReference type="GO" id="GO:0006400">
    <property type="term" value="P:tRNA modification"/>
    <property type="evidence" value="ECO:0007669"/>
    <property type="project" value="TreeGrafter"/>
</dbReference>
<keyword evidence="15" id="KW-1185">Reference proteome</keyword>
<organism evidence="14 15">
    <name type="scientific">Corynebacterium heidelbergense</name>
    <dbReference type="NCBI Taxonomy" id="2055947"/>
    <lineage>
        <taxon>Bacteria</taxon>
        <taxon>Bacillati</taxon>
        <taxon>Actinomycetota</taxon>
        <taxon>Actinomycetes</taxon>
        <taxon>Mycobacteriales</taxon>
        <taxon>Corynebacteriaceae</taxon>
        <taxon>Corynebacterium</taxon>
    </lineage>
</organism>
<dbReference type="GO" id="GO:0052381">
    <property type="term" value="F:tRNA dimethylallyltransferase activity"/>
    <property type="evidence" value="ECO:0007669"/>
    <property type="project" value="UniProtKB-UniRule"/>
</dbReference>
<comment type="catalytic activity">
    <reaction evidence="9 10 11">
        <text>adenosine(37) in tRNA + dimethylallyl diphosphate = N(6)-dimethylallyladenosine(37) in tRNA + diphosphate</text>
        <dbReference type="Rhea" id="RHEA:26482"/>
        <dbReference type="Rhea" id="RHEA-COMP:10162"/>
        <dbReference type="Rhea" id="RHEA-COMP:10375"/>
        <dbReference type="ChEBI" id="CHEBI:33019"/>
        <dbReference type="ChEBI" id="CHEBI:57623"/>
        <dbReference type="ChEBI" id="CHEBI:74411"/>
        <dbReference type="ChEBI" id="CHEBI:74415"/>
        <dbReference type="EC" id="2.5.1.75"/>
    </reaction>
</comment>
<evidence type="ECO:0000313" key="15">
    <source>
        <dbReference type="Proteomes" id="UP000251577"/>
    </source>
</evidence>
<dbReference type="Proteomes" id="UP000251577">
    <property type="component" value="Unassembled WGS sequence"/>
</dbReference>
<comment type="caution">
    <text evidence="10">Lacks conserved residue(s) required for the propagation of feature annotation.</text>
</comment>
<dbReference type="EC" id="2.5.1.75" evidence="10"/>
<dbReference type="PANTHER" id="PTHR11088:SF60">
    <property type="entry name" value="TRNA DIMETHYLALLYLTRANSFERASE"/>
    <property type="match status" value="1"/>
</dbReference>
<dbReference type="NCBIfam" id="TIGR00174">
    <property type="entry name" value="miaA"/>
    <property type="match status" value="1"/>
</dbReference>
<dbReference type="EMBL" id="QHCV01000080">
    <property type="protein sequence ID" value="RAV31548.1"/>
    <property type="molecule type" value="Genomic_DNA"/>
</dbReference>